<keyword evidence="5 9" id="KW-0067">ATP-binding</keyword>
<dbReference type="eggNOG" id="COG0669">
    <property type="taxonomic scope" value="Bacteria"/>
</dbReference>
<evidence type="ECO:0000256" key="8">
    <source>
        <dbReference type="ARBA" id="ARBA00029346"/>
    </source>
</evidence>
<dbReference type="UniPathway" id="UPA00241">
    <property type="reaction ID" value="UER00355"/>
</dbReference>
<comment type="cofactor">
    <cofactor evidence="9">
        <name>Mg(2+)</name>
        <dbReference type="ChEBI" id="CHEBI:18420"/>
    </cofactor>
</comment>
<evidence type="ECO:0000313" key="11">
    <source>
        <dbReference type="EMBL" id="CCI83434.1"/>
    </source>
</evidence>
<feature type="binding site" evidence="9">
    <location>
        <position position="17"/>
    </location>
    <ligand>
        <name>ATP</name>
        <dbReference type="ChEBI" id="CHEBI:30616"/>
    </ligand>
</feature>
<comment type="similarity">
    <text evidence="9">Belongs to the bacterial CoaD family.</text>
</comment>
<dbReference type="SUPFAM" id="SSF52374">
    <property type="entry name" value="Nucleotidylyl transferase"/>
    <property type="match status" value="1"/>
</dbReference>
<accession>I7LBW0</accession>
<dbReference type="OrthoDB" id="9806661at2"/>
<feature type="binding site" evidence="9">
    <location>
        <position position="91"/>
    </location>
    <ligand>
        <name>substrate</name>
    </ligand>
</feature>
<feature type="domain" description="Cytidyltransferase-like" evidence="10">
    <location>
        <begin position="5"/>
        <end position="136"/>
    </location>
</feature>
<dbReference type="STRING" id="29321.AAV33_02615"/>
<evidence type="ECO:0000256" key="2">
    <source>
        <dbReference type="ARBA" id="ARBA00022679"/>
    </source>
</evidence>
<keyword evidence="3 9" id="KW-0548">Nucleotidyltransferase</keyword>
<dbReference type="HOGENOM" id="CLU_100149_1_0_11"/>
<dbReference type="HAMAP" id="MF_00151">
    <property type="entry name" value="PPAT_bact"/>
    <property type="match status" value="1"/>
</dbReference>
<proteinExistence type="inferred from homology"/>
<comment type="caution">
    <text evidence="11">The sequence shown here is derived from an EMBL/GenBank/DDBJ whole genome shotgun (WGS) entry which is preliminary data.</text>
</comment>
<dbReference type="Gene3D" id="3.40.50.620">
    <property type="entry name" value="HUPs"/>
    <property type="match status" value="1"/>
</dbReference>
<dbReference type="EMBL" id="AHAE01000036">
    <property type="protein sequence ID" value="EJZ82290.1"/>
    <property type="molecule type" value="Genomic_DNA"/>
</dbReference>
<comment type="pathway">
    <text evidence="9">Cofactor biosynthesis; coenzyme A biosynthesis; CoA from (R)-pantothenate: step 4/5.</text>
</comment>
<comment type="function">
    <text evidence="9">Reversibly transfers an adenylyl group from ATP to 4'-phosphopantetheine, yielding dephospho-CoA (dPCoA) and pyrophosphate.</text>
</comment>
<feature type="binding site" evidence="9">
    <location>
        <begin position="92"/>
        <end position="94"/>
    </location>
    <ligand>
        <name>ATP</name>
        <dbReference type="ChEBI" id="CHEBI:30616"/>
    </ligand>
</feature>
<dbReference type="GO" id="GO:0015937">
    <property type="term" value="P:coenzyme A biosynthetic process"/>
    <property type="evidence" value="ECO:0007669"/>
    <property type="project" value="UniProtKB-UniRule"/>
</dbReference>
<evidence type="ECO:0000256" key="3">
    <source>
        <dbReference type="ARBA" id="ARBA00022695"/>
    </source>
</evidence>
<dbReference type="GO" id="GO:0005524">
    <property type="term" value="F:ATP binding"/>
    <property type="evidence" value="ECO:0007669"/>
    <property type="project" value="UniProtKB-KW"/>
</dbReference>
<dbReference type="PRINTS" id="PR01020">
    <property type="entry name" value="LPSBIOSNTHSS"/>
</dbReference>
<dbReference type="NCBIfam" id="TIGR01510">
    <property type="entry name" value="coaD_prev_kdtB"/>
    <property type="match status" value="1"/>
</dbReference>
<dbReference type="EMBL" id="CAJZ01000103">
    <property type="protein sequence ID" value="CCI83434.1"/>
    <property type="molecule type" value="Genomic_DNA"/>
</dbReference>
<feature type="binding site" evidence="9">
    <location>
        <position position="9"/>
    </location>
    <ligand>
        <name>substrate</name>
    </ligand>
</feature>
<feature type="binding site" evidence="9">
    <location>
        <position position="102"/>
    </location>
    <ligand>
        <name>ATP</name>
        <dbReference type="ChEBI" id="CHEBI:30616"/>
    </ligand>
</feature>
<evidence type="ECO:0000256" key="6">
    <source>
        <dbReference type="ARBA" id="ARBA00022842"/>
    </source>
</evidence>
<keyword evidence="7 9" id="KW-0173">Coenzyme A biosynthesis</keyword>
<comment type="subcellular location">
    <subcellularLocation>
        <location evidence="9">Cytoplasm</location>
    </subcellularLocation>
</comment>
<dbReference type="PANTHER" id="PTHR21342:SF1">
    <property type="entry name" value="PHOSPHOPANTETHEINE ADENYLYLTRANSFERASE"/>
    <property type="match status" value="1"/>
</dbReference>
<feature type="binding site" evidence="9">
    <location>
        <begin position="9"/>
        <end position="10"/>
    </location>
    <ligand>
        <name>ATP</name>
        <dbReference type="ChEBI" id="CHEBI:30616"/>
    </ligand>
</feature>
<feature type="binding site" evidence="9">
    <location>
        <begin position="126"/>
        <end position="132"/>
    </location>
    <ligand>
        <name>ATP</name>
        <dbReference type="ChEBI" id="CHEBI:30616"/>
    </ligand>
</feature>
<evidence type="ECO:0000313" key="12">
    <source>
        <dbReference type="EMBL" id="EJZ82290.1"/>
    </source>
</evidence>
<name>I7LBW0_9CORY</name>
<evidence type="ECO:0000259" key="10">
    <source>
        <dbReference type="Pfam" id="PF01467"/>
    </source>
</evidence>
<keyword evidence="2 9" id="KW-0808">Transferase</keyword>
<keyword evidence="1 9" id="KW-0963">Cytoplasm</keyword>
<evidence type="ECO:0000256" key="4">
    <source>
        <dbReference type="ARBA" id="ARBA00022741"/>
    </source>
</evidence>
<reference evidence="12 13" key="2">
    <citation type="submission" date="2012-08" db="EMBL/GenBank/DDBJ databases">
        <title>The Genome Sequence of Turicella otitidis ATCC 51513.</title>
        <authorList>
            <consortium name="The Broad Institute Genome Sequencing Platform"/>
            <person name="Earl A."/>
            <person name="Ward D."/>
            <person name="Feldgarden M."/>
            <person name="Gevers D."/>
            <person name="Huys G."/>
            <person name="Walker B."/>
            <person name="Young S.K."/>
            <person name="Zeng Q."/>
            <person name="Gargeya S."/>
            <person name="Fitzgerald M."/>
            <person name="Haas B."/>
            <person name="Abouelleil A."/>
            <person name="Alvarado L."/>
            <person name="Arachchi H.M."/>
            <person name="Berlin A.M."/>
            <person name="Chapman S.B."/>
            <person name="Goldberg J."/>
            <person name="Griggs A."/>
            <person name="Gujja S."/>
            <person name="Hansen M."/>
            <person name="Howarth C."/>
            <person name="Imamovic A."/>
            <person name="Larimer J."/>
            <person name="McCowen C."/>
            <person name="Montmayeur A."/>
            <person name="Murphy C."/>
            <person name="Neiman D."/>
            <person name="Pearson M."/>
            <person name="Priest M."/>
            <person name="Roberts A."/>
            <person name="Saif S."/>
            <person name="Shea T."/>
            <person name="Sisk P."/>
            <person name="Sykes S."/>
            <person name="Wortman J."/>
            <person name="Nusbaum C."/>
            <person name="Birren B."/>
        </authorList>
    </citation>
    <scope>NUCLEOTIDE SEQUENCE [LARGE SCALE GENOMIC DNA]</scope>
    <source>
        <strain evidence="12 13">ATCC 51513</strain>
    </source>
</reference>
<dbReference type="Proteomes" id="UP000011016">
    <property type="component" value="Unassembled WGS sequence"/>
</dbReference>
<dbReference type="EC" id="2.7.7.3" evidence="9"/>
<keyword evidence="13" id="KW-1185">Reference proteome</keyword>
<comment type="catalytic activity">
    <reaction evidence="8 9">
        <text>(R)-4'-phosphopantetheine + ATP + H(+) = 3'-dephospho-CoA + diphosphate</text>
        <dbReference type="Rhea" id="RHEA:19801"/>
        <dbReference type="ChEBI" id="CHEBI:15378"/>
        <dbReference type="ChEBI" id="CHEBI:30616"/>
        <dbReference type="ChEBI" id="CHEBI:33019"/>
        <dbReference type="ChEBI" id="CHEBI:57328"/>
        <dbReference type="ChEBI" id="CHEBI:61723"/>
        <dbReference type="EC" id="2.7.7.3"/>
    </reaction>
</comment>
<dbReference type="PATRIC" id="fig|883169.3.peg.779"/>
<sequence length="162" mass="17545">MVKAVFPGSFDPLTLGHLDVVERASAHVDELVVLVTGNPNKPSGLFPVERREELAKEALRTADLRCPVTVDHWGGLLVDYTSANDIGLIVKGLRSSLDYEYEWPMAQLNRRLSGVDTAFYVTDERYAKVSSSLVKEIARFGGDVAEFLPAPIAAAVAEAAGS</sequence>
<evidence type="ECO:0000256" key="1">
    <source>
        <dbReference type="ARBA" id="ARBA00022490"/>
    </source>
</evidence>
<comment type="subunit">
    <text evidence="9">Homohexamer.</text>
</comment>
<evidence type="ECO:0000313" key="14">
    <source>
        <dbReference type="Proteomes" id="UP000011016"/>
    </source>
</evidence>
<keyword evidence="6 9" id="KW-0460">Magnesium</keyword>
<reference evidence="11 14" key="1">
    <citation type="journal article" date="2012" name="J. Bacteriol.">
        <title>Draft Genome Sequence of Turicella otitidis ATCC 51513, Isolated from Middle Ear Fluid from a Child with Otitis Media.</title>
        <authorList>
            <person name="Brinkrolf K."/>
            <person name="Schneider J."/>
            <person name="Knecht M."/>
            <person name="Ruckert C."/>
            <person name="Tauch A."/>
        </authorList>
    </citation>
    <scope>NUCLEOTIDE SEQUENCE [LARGE SCALE GENOMIC DNA]</scope>
    <source>
        <strain evidence="11 14">ATCC 51513</strain>
    </source>
</reference>
<dbReference type="GO" id="GO:0004595">
    <property type="term" value="F:pantetheine-phosphate adenylyltransferase activity"/>
    <property type="evidence" value="ECO:0007669"/>
    <property type="project" value="UniProtKB-UniRule"/>
</dbReference>
<dbReference type="RefSeq" id="WP_004600701.1">
    <property type="nucleotide sequence ID" value="NZ_HF541866.1"/>
</dbReference>
<dbReference type="GO" id="GO:0005737">
    <property type="term" value="C:cytoplasm"/>
    <property type="evidence" value="ECO:0007669"/>
    <property type="project" value="UniProtKB-SubCell"/>
</dbReference>
<dbReference type="InterPro" id="IPR001980">
    <property type="entry name" value="PPAT"/>
</dbReference>
<dbReference type="PANTHER" id="PTHR21342">
    <property type="entry name" value="PHOSPHOPANTETHEINE ADENYLYLTRANSFERASE"/>
    <property type="match status" value="1"/>
</dbReference>
<gene>
    <name evidence="9 11" type="primary">coaD</name>
    <name evidence="11" type="ORF">BN46_0701</name>
    <name evidence="12" type="ORF">HMPREF9719_00811</name>
</gene>
<evidence type="ECO:0000256" key="9">
    <source>
        <dbReference type="HAMAP-Rule" id="MF_00151"/>
    </source>
</evidence>
<evidence type="ECO:0000256" key="5">
    <source>
        <dbReference type="ARBA" id="ARBA00022840"/>
    </source>
</evidence>
<evidence type="ECO:0000256" key="7">
    <source>
        <dbReference type="ARBA" id="ARBA00022993"/>
    </source>
</evidence>
<dbReference type="AlphaFoldDB" id="I7LBW0"/>
<dbReference type="InterPro" id="IPR014729">
    <property type="entry name" value="Rossmann-like_a/b/a_fold"/>
</dbReference>
<evidence type="ECO:0000313" key="13">
    <source>
        <dbReference type="Proteomes" id="UP000006078"/>
    </source>
</evidence>
<feature type="binding site" evidence="9">
    <location>
        <position position="41"/>
    </location>
    <ligand>
        <name>substrate</name>
    </ligand>
</feature>
<dbReference type="Pfam" id="PF01467">
    <property type="entry name" value="CTP_transf_like"/>
    <property type="match status" value="1"/>
</dbReference>
<dbReference type="InterPro" id="IPR004821">
    <property type="entry name" value="Cyt_trans-like"/>
</dbReference>
<keyword evidence="4 9" id="KW-0547">Nucleotide-binding</keyword>
<protein>
    <recommendedName>
        <fullName evidence="9">Phosphopantetheine adenylyltransferase</fullName>
        <ecNumber evidence="9">2.7.7.3</ecNumber>
    </recommendedName>
    <alternativeName>
        <fullName evidence="9">Dephospho-CoA pyrophosphorylase</fullName>
    </alternativeName>
    <alternativeName>
        <fullName evidence="9">Pantetheine-phosphate adenylyltransferase</fullName>
        <shortName evidence="9">PPAT</shortName>
    </alternativeName>
</protein>
<feature type="binding site" evidence="9">
    <location>
        <position position="77"/>
    </location>
    <ligand>
        <name>substrate</name>
    </ligand>
</feature>
<feature type="site" description="Transition state stabilizer" evidence="9">
    <location>
        <position position="17"/>
    </location>
</feature>
<organism evidence="11 14">
    <name type="scientific">Corynebacterium otitidis ATCC 51513</name>
    <dbReference type="NCBI Taxonomy" id="883169"/>
    <lineage>
        <taxon>Bacteria</taxon>
        <taxon>Bacillati</taxon>
        <taxon>Actinomycetota</taxon>
        <taxon>Actinomycetes</taxon>
        <taxon>Mycobacteriales</taxon>
        <taxon>Corynebacteriaceae</taxon>
        <taxon>Corynebacterium</taxon>
    </lineage>
</organism>
<dbReference type="Proteomes" id="UP000006078">
    <property type="component" value="Unassembled WGS sequence"/>
</dbReference>
<dbReference type="NCBIfam" id="TIGR00125">
    <property type="entry name" value="cyt_tran_rel"/>
    <property type="match status" value="1"/>
</dbReference>